<evidence type="ECO:0000313" key="9">
    <source>
        <dbReference type="Proteomes" id="UP001165085"/>
    </source>
</evidence>
<dbReference type="Gene3D" id="2.60.120.620">
    <property type="entry name" value="q2cbj1_9rhob like domain"/>
    <property type="match status" value="1"/>
</dbReference>
<evidence type="ECO:0000256" key="1">
    <source>
        <dbReference type="ARBA" id="ARBA00001961"/>
    </source>
</evidence>
<feature type="chain" id="PRO_5040737547" description="Prolyl 4-hydroxylase alpha subunit domain-containing protein" evidence="6">
    <location>
        <begin position="24"/>
        <end position="301"/>
    </location>
</feature>
<evidence type="ECO:0000256" key="6">
    <source>
        <dbReference type="SAM" id="SignalP"/>
    </source>
</evidence>
<dbReference type="OrthoDB" id="4356at2759"/>
<dbReference type="InterPro" id="IPR045054">
    <property type="entry name" value="P4HA-like"/>
</dbReference>
<evidence type="ECO:0000256" key="2">
    <source>
        <dbReference type="ARBA" id="ARBA00022723"/>
    </source>
</evidence>
<comment type="cofactor">
    <cofactor evidence="1">
        <name>L-ascorbate</name>
        <dbReference type="ChEBI" id="CHEBI:38290"/>
    </cofactor>
</comment>
<sequence length="301" mass="33538">MVFMYVTIFVLLCFLLCVPLTTPLATSTLTLSQSRTNYINPAIQERYPLAFLPKLTRPASVPKSSPPPSEVVQIPNFLTPEECGRLIGLGEAVALTGQECEEYLNARVNEEISEKGVSLEASELISEHMDDSCAIDINESAGGGYRVRLGEDDIRDALEEKVKFIMGLEDRTEGFYFEEGAWERPTPRRIVIRDQTMVKYSESNGVPPHVDGKDATLLIYLNTVDAKHGGRTVFVEDGLAVAPVQGTALLYKSQTELLHFSEPVKSKEGTKYILQLLIDYEHDYKKGDTVTDFRKGTSYVC</sequence>
<evidence type="ECO:0000256" key="5">
    <source>
        <dbReference type="ARBA" id="ARBA00023004"/>
    </source>
</evidence>
<name>A0A9W7B142_9STRA</name>
<accession>A0A9W7B142</accession>
<dbReference type="InterPro" id="IPR044862">
    <property type="entry name" value="Pro_4_hyd_alph_FE2OG_OXY"/>
</dbReference>
<feature type="domain" description="Prolyl 4-hydroxylase alpha subunit" evidence="7">
    <location>
        <begin position="69"/>
        <end position="279"/>
    </location>
</feature>
<reference evidence="9" key="1">
    <citation type="journal article" date="2023" name="Commun. Biol.">
        <title>Genome analysis of Parmales, the sister group of diatoms, reveals the evolutionary specialization of diatoms from phago-mixotrophs to photoautotrophs.</title>
        <authorList>
            <person name="Ban H."/>
            <person name="Sato S."/>
            <person name="Yoshikawa S."/>
            <person name="Yamada K."/>
            <person name="Nakamura Y."/>
            <person name="Ichinomiya M."/>
            <person name="Sato N."/>
            <person name="Blanc-Mathieu R."/>
            <person name="Endo H."/>
            <person name="Kuwata A."/>
            <person name="Ogata H."/>
        </authorList>
    </citation>
    <scope>NUCLEOTIDE SEQUENCE [LARGE SCALE GENOMIC DNA]</scope>
    <source>
        <strain evidence="9">NIES 3701</strain>
    </source>
</reference>
<gene>
    <name evidence="8" type="ORF">TrST_g5854</name>
</gene>
<keyword evidence="2" id="KW-0479">Metal-binding</keyword>
<keyword evidence="5" id="KW-0408">Iron</keyword>
<dbReference type="GO" id="GO:0005783">
    <property type="term" value="C:endoplasmic reticulum"/>
    <property type="evidence" value="ECO:0007669"/>
    <property type="project" value="TreeGrafter"/>
</dbReference>
<dbReference type="PANTHER" id="PTHR10869">
    <property type="entry name" value="PROLYL 4-HYDROXYLASE ALPHA SUBUNIT"/>
    <property type="match status" value="1"/>
</dbReference>
<dbReference type="GO" id="GO:0004656">
    <property type="term" value="F:procollagen-proline 4-dioxygenase activity"/>
    <property type="evidence" value="ECO:0007669"/>
    <property type="project" value="TreeGrafter"/>
</dbReference>
<evidence type="ECO:0000313" key="8">
    <source>
        <dbReference type="EMBL" id="GMH81972.1"/>
    </source>
</evidence>
<dbReference type="InterPro" id="IPR006620">
    <property type="entry name" value="Pro_4_hyd_alph"/>
</dbReference>
<evidence type="ECO:0000256" key="3">
    <source>
        <dbReference type="ARBA" id="ARBA00022964"/>
    </source>
</evidence>
<dbReference type="Proteomes" id="UP001165085">
    <property type="component" value="Unassembled WGS sequence"/>
</dbReference>
<feature type="signal peptide" evidence="6">
    <location>
        <begin position="1"/>
        <end position="23"/>
    </location>
</feature>
<keyword evidence="3" id="KW-0223">Dioxygenase</keyword>
<dbReference type="Pfam" id="PF13640">
    <property type="entry name" value="2OG-FeII_Oxy_3"/>
    <property type="match status" value="1"/>
</dbReference>
<evidence type="ECO:0000259" key="7">
    <source>
        <dbReference type="SMART" id="SM00702"/>
    </source>
</evidence>
<keyword evidence="4" id="KW-0560">Oxidoreductase</keyword>
<dbReference type="GO" id="GO:0031418">
    <property type="term" value="F:L-ascorbic acid binding"/>
    <property type="evidence" value="ECO:0007669"/>
    <property type="project" value="InterPro"/>
</dbReference>
<dbReference type="GO" id="GO:0005506">
    <property type="term" value="F:iron ion binding"/>
    <property type="evidence" value="ECO:0007669"/>
    <property type="project" value="InterPro"/>
</dbReference>
<dbReference type="AlphaFoldDB" id="A0A9W7B142"/>
<keyword evidence="9" id="KW-1185">Reference proteome</keyword>
<dbReference type="EMBL" id="BRXY01000263">
    <property type="protein sequence ID" value="GMH81972.1"/>
    <property type="molecule type" value="Genomic_DNA"/>
</dbReference>
<dbReference type="SMART" id="SM00702">
    <property type="entry name" value="P4Hc"/>
    <property type="match status" value="1"/>
</dbReference>
<keyword evidence="6" id="KW-0732">Signal</keyword>
<proteinExistence type="predicted"/>
<organism evidence="8 9">
    <name type="scientific">Triparma strigata</name>
    <dbReference type="NCBI Taxonomy" id="1606541"/>
    <lineage>
        <taxon>Eukaryota</taxon>
        <taxon>Sar</taxon>
        <taxon>Stramenopiles</taxon>
        <taxon>Ochrophyta</taxon>
        <taxon>Bolidophyceae</taxon>
        <taxon>Parmales</taxon>
        <taxon>Triparmaceae</taxon>
        <taxon>Triparma</taxon>
    </lineage>
</organism>
<evidence type="ECO:0000256" key="4">
    <source>
        <dbReference type="ARBA" id="ARBA00023002"/>
    </source>
</evidence>
<comment type="caution">
    <text evidence="8">The sequence shown here is derived from an EMBL/GenBank/DDBJ whole genome shotgun (WGS) entry which is preliminary data.</text>
</comment>
<dbReference type="PANTHER" id="PTHR10869:SF246">
    <property type="entry name" value="TRANSMEMBRANE PROLYL 4-HYDROXYLASE"/>
    <property type="match status" value="1"/>
</dbReference>
<protein>
    <recommendedName>
        <fullName evidence="7">Prolyl 4-hydroxylase alpha subunit domain-containing protein</fullName>
    </recommendedName>
</protein>